<dbReference type="SUPFAM" id="SSF49373">
    <property type="entry name" value="Invasin/intimin cell-adhesion fragments"/>
    <property type="match status" value="2"/>
</dbReference>
<comment type="similarity">
    <text evidence="1">Belongs to the intimin/invasin family.</text>
</comment>
<name>A0AAU7Q8X8_9GAMM</name>
<protein>
    <recommendedName>
        <fullName evidence="2">Big-1 domain-containing protein</fullName>
    </recommendedName>
</protein>
<organism evidence="3">
    <name type="scientific">Acerihabitans sp. KWT182</name>
    <dbReference type="NCBI Taxonomy" id="3157919"/>
    <lineage>
        <taxon>Bacteria</taxon>
        <taxon>Pseudomonadati</taxon>
        <taxon>Pseudomonadota</taxon>
        <taxon>Gammaproteobacteria</taxon>
        <taxon>Enterobacterales</taxon>
        <taxon>Pectobacteriaceae</taxon>
        <taxon>Acerihabitans</taxon>
    </lineage>
</organism>
<feature type="domain" description="Big-1" evidence="2">
    <location>
        <begin position="28"/>
        <end position="116"/>
    </location>
</feature>
<sequence>MEKNKECYPITPPECPVSPLANYVLSSQILANNAPADGASLNGVRFTLSSPVNLPVANQALEFSITGSAILVPSTPYTNNNGIVDVVARNFVPETVQLFGNLVADETVSANSLLTFIPTGPVPTYELTSRIIVNDAPANGSSRNEVEFYLSYGGAGVAGQLRLYFNGTFTELVTTAPNGFYTASFGSAEPGPFSVTAEVENDRSVSASETVTFTPVAAYPIYLGSLLVVIPLNFHMGIESLISPFEFIAGHTYRVENIGTGWSTINYCTTYAFQQSSQSCSASRLPDFTQLQTGSNQVHVRALNSGQGVDLRARLRYYWNLTSIRQFVVQVYDDGPDL</sequence>
<reference evidence="3" key="1">
    <citation type="submission" date="2024-06" db="EMBL/GenBank/DDBJ databases">
        <authorList>
            <person name="Coelho C."/>
            <person name="Bento M."/>
            <person name="Garcia E."/>
            <person name="Camelo A."/>
            <person name="Brandao I."/>
            <person name="Espirito Santo C."/>
            <person name="Trovao J."/>
            <person name="Verissimo A."/>
            <person name="Costa J."/>
            <person name="Tiago I."/>
        </authorList>
    </citation>
    <scope>NUCLEOTIDE SEQUENCE</scope>
    <source>
        <strain evidence="3">KWT182</strain>
    </source>
</reference>
<dbReference type="InterPro" id="IPR013783">
    <property type="entry name" value="Ig-like_fold"/>
</dbReference>
<evidence type="ECO:0000256" key="1">
    <source>
        <dbReference type="ARBA" id="ARBA00010116"/>
    </source>
</evidence>
<dbReference type="AlphaFoldDB" id="A0AAU7Q8X8"/>
<evidence type="ECO:0000313" key="3">
    <source>
        <dbReference type="EMBL" id="XBS69665.1"/>
    </source>
</evidence>
<accession>A0AAU7Q8X8</accession>
<dbReference type="EMBL" id="CP157947">
    <property type="protein sequence ID" value="XBS69665.1"/>
    <property type="molecule type" value="Genomic_DNA"/>
</dbReference>
<dbReference type="InterPro" id="IPR003344">
    <property type="entry name" value="Big_1_dom"/>
</dbReference>
<proteinExistence type="inferred from homology"/>
<dbReference type="Gene3D" id="2.60.40.10">
    <property type="entry name" value="Immunoglobulins"/>
    <property type="match status" value="2"/>
</dbReference>
<dbReference type="InterPro" id="IPR008964">
    <property type="entry name" value="Invasin/intimin_cell_adhesion"/>
</dbReference>
<dbReference type="Pfam" id="PF02369">
    <property type="entry name" value="Big_1"/>
    <property type="match status" value="1"/>
</dbReference>
<evidence type="ECO:0000259" key="2">
    <source>
        <dbReference type="Pfam" id="PF02369"/>
    </source>
</evidence>
<gene>
    <name evidence="3" type="ORF">ABK905_25700</name>
</gene>